<proteinExistence type="predicted"/>
<organism evidence="1 2">
    <name type="scientific">Neobacillus paridis</name>
    <dbReference type="NCBI Taxonomy" id="2803862"/>
    <lineage>
        <taxon>Bacteria</taxon>
        <taxon>Bacillati</taxon>
        <taxon>Bacillota</taxon>
        <taxon>Bacilli</taxon>
        <taxon>Bacillales</taxon>
        <taxon>Bacillaceae</taxon>
        <taxon>Neobacillus</taxon>
    </lineage>
</organism>
<sequence length="64" mass="7771">MRIKIGENWYDSTKEPIMIIFDEGEQDQIAYMGDLKKYCSYPNEGFTEQEIEKFMEYEEEENDK</sequence>
<dbReference type="RefSeq" id="WP_202652005.1">
    <property type="nucleotide sequence ID" value="NZ_JAESWB010000025.1"/>
</dbReference>
<dbReference type="EMBL" id="JAESWB010000025">
    <property type="protein sequence ID" value="MBL4951053.1"/>
    <property type="molecule type" value="Genomic_DNA"/>
</dbReference>
<reference evidence="1 2" key="1">
    <citation type="submission" date="2021-01" db="EMBL/GenBank/DDBJ databases">
        <title>Genome public.</title>
        <authorList>
            <person name="Liu C."/>
            <person name="Sun Q."/>
        </authorList>
    </citation>
    <scope>NUCLEOTIDE SEQUENCE [LARGE SCALE GENOMIC DNA]</scope>
    <source>
        <strain evidence="1 2">YIM B02564</strain>
    </source>
</reference>
<accession>A0ABS1TIB3</accession>
<evidence type="ECO:0000313" key="2">
    <source>
        <dbReference type="Proteomes" id="UP000623967"/>
    </source>
</evidence>
<evidence type="ECO:0008006" key="3">
    <source>
        <dbReference type="Google" id="ProtNLM"/>
    </source>
</evidence>
<protein>
    <recommendedName>
        <fullName evidence="3">Phage protein</fullName>
    </recommendedName>
</protein>
<gene>
    <name evidence="1" type="ORF">JK635_02210</name>
</gene>
<dbReference type="Proteomes" id="UP000623967">
    <property type="component" value="Unassembled WGS sequence"/>
</dbReference>
<name>A0ABS1TIB3_9BACI</name>
<comment type="caution">
    <text evidence="1">The sequence shown here is derived from an EMBL/GenBank/DDBJ whole genome shotgun (WGS) entry which is preliminary data.</text>
</comment>
<evidence type="ECO:0000313" key="1">
    <source>
        <dbReference type="EMBL" id="MBL4951053.1"/>
    </source>
</evidence>
<keyword evidence="2" id="KW-1185">Reference proteome</keyword>